<evidence type="ECO:0000256" key="5">
    <source>
        <dbReference type="ARBA" id="ARBA00023141"/>
    </source>
</evidence>
<evidence type="ECO:0000256" key="2">
    <source>
        <dbReference type="ARBA" id="ARBA00011270"/>
    </source>
</evidence>
<keyword evidence="5 8" id="KW-0057">Aromatic amino acid biosynthesis</keyword>
<accession>A0ABU0X2S0</accession>
<evidence type="ECO:0000256" key="6">
    <source>
        <dbReference type="ARBA" id="ARBA00023239"/>
    </source>
</evidence>
<dbReference type="EMBL" id="NSDM01000009">
    <property type="protein sequence ID" value="MDQ2586425.1"/>
    <property type="molecule type" value="Genomic_DNA"/>
</dbReference>
<organism evidence="10 11">
    <name type="scientific">Saccharothrix yanglingensis</name>
    <dbReference type="NCBI Taxonomy" id="659496"/>
    <lineage>
        <taxon>Bacteria</taxon>
        <taxon>Bacillati</taxon>
        <taxon>Actinomycetota</taxon>
        <taxon>Actinomycetes</taxon>
        <taxon>Pseudonocardiales</taxon>
        <taxon>Pseudonocardiaceae</taxon>
        <taxon>Saccharothrix</taxon>
    </lineage>
</organism>
<reference evidence="10 11" key="1">
    <citation type="submission" date="2017-06" db="EMBL/GenBank/DDBJ databases">
        <title>Cultured bacterium strain Saccharothrix yanglingensis Hhs.015.</title>
        <authorList>
            <person name="Xia Y."/>
        </authorList>
    </citation>
    <scope>NUCLEOTIDE SEQUENCE [LARGE SCALE GENOMIC DNA]</scope>
    <source>
        <strain evidence="10 11">Hhs.015</strain>
    </source>
</reference>
<name>A0ABU0X2S0_9PSEU</name>
<dbReference type="InterPro" id="IPR013785">
    <property type="entry name" value="Aldolase_TIM"/>
</dbReference>
<dbReference type="NCBIfam" id="TIGR00262">
    <property type="entry name" value="trpA"/>
    <property type="match status" value="1"/>
</dbReference>
<dbReference type="CDD" id="cd04724">
    <property type="entry name" value="Tryptophan_synthase_alpha"/>
    <property type="match status" value="1"/>
</dbReference>
<dbReference type="EC" id="4.2.1.20" evidence="8"/>
<dbReference type="PROSITE" id="PS00167">
    <property type="entry name" value="TRP_SYNTHASE_ALPHA"/>
    <property type="match status" value="1"/>
</dbReference>
<keyword evidence="11" id="KW-1185">Reference proteome</keyword>
<comment type="catalytic activity">
    <reaction evidence="7 8">
        <text>(1S,2R)-1-C-(indol-3-yl)glycerol 3-phosphate + L-serine = D-glyceraldehyde 3-phosphate + L-tryptophan + H2O</text>
        <dbReference type="Rhea" id="RHEA:10532"/>
        <dbReference type="ChEBI" id="CHEBI:15377"/>
        <dbReference type="ChEBI" id="CHEBI:33384"/>
        <dbReference type="ChEBI" id="CHEBI:57912"/>
        <dbReference type="ChEBI" id="CHEBI:58866"/>
        <dbReference type="ChEBI" id="CHEBI:59776"/>
        <dbReference type="EC" id="4.2.1.20"/>
    </reaction>
</comment>
<keyword evidence="3 8" id="KW-0028">Amino-acid biosynthesis</keyword>
<comment type="function">
    <text evidence="8">The alpha subunit is responsible for the aldol cleavage of indoleglycerol phosphate to indole and glyceraldehyde 3-phosphate.</text>
</comment>
<dbReference type="SUPFAM" id="SSF51366">
    <property type="entry name" value="Ribulose-phoshate binding barrel"/>
    <property type="match status" value="1"/>
</dbReference>
<comment type="caution">
    <text evidence="10">The sequence shown here is derived from an EMBL/GenBank/DDBJ whole genome shotgun (WGS) entry which is preliminary data.</text>
</comment>
<dbReference type="RefSeq" id="WP_306747677.1">
    <property type="nucleotide sequence ID" value="NZ_NSDM01000009.1"/>
</dbReference>
<comment type="pathway">
    <text evidence="1 8">Amino-acid biosynthesis; L-tryptophan biosynthesis; L-tryptophan from chorismate: step 5/5.</text>
</comment>
<dbReference type="InterPro" id="IPR018204">
    <property type="entry name" value="Trp_synthase_alpha_AS"/>
</dbReference>
<evidence type="ECO:0000313" key="11">
    <source>
        <dbReference type="Proteomes" id="UP001225605"/>
    </source>
</evidence>
<comment type="similarity">
    <text evidence="8 9">Belongs to the TrpA family.</text>
</comment>
<dbReference type="Gene3D" id="3.20.20.70">
    <property type="entry name" value="Aldolase class I"/>
    <property type="match status" value="1"/>
</dbReference>
<dbReference type="PANTHER" id="PTHR43406">
    <property type="entry name" value="TRYPTOPHAN SYNTHASE, ALPHA CHAIN"/>
    <property type="match status" value="1"/>
</dbReference>
<dbReference type="Proteomes" id="UP001225605">
    <property type="component" value="Unassembled WGS sequence"/>
</dbReference>
<gene>
    <name evidence="8 10" type="primary">trpA</name>
    <name evidence="10" type="ORF">CKY47_21000</name>
</gene>
<keyword evidence="4 8" id="KW-0822">Tryptophan biosynthesis</keyword>
<feature type="active site" description="Proton acceptor" evidence="8">
    <location>
        <position position="59"/>
    </location>
</feature>
<dbReference type="HAMAP" id="MF_00131">
    <property type="entry name" value="Trp_synth_alpha"/>
    <property type="match status" value="1"/>
</dbReference>
<dbReference type="PANTHER" id="PTHR43406:SF1">
    <property type="entry name" value="TRYPTOPHAN SYNTHASE ALPHA CHAIN, CHLOROPLASTIC"/>
    <property type="match status" value="1"/>
</dbReference>
<sequence>MSVATAGLEQHLRAAGRPLLVPYLMAGVVPDWLDLVRGVVDAGADAVEIGLPFSDPMLDGPTVQRAAAVALDRGARPRPLLDELAGLDHDVPLVVMTYANVAETLVPSRGVAGFVDHLAAVGVRGAIVPDLPLEESAEYRARAADAGVAAVLMAAPSCDDDRCRRIASASAGFVYSMSSMRTTGEHDDLAATAGAHSRRLRAMTDLPVVTGFGVSTTEHAVRACADADGVVVGSALLRMLVDGAPVADVVDAVAAFRRALSSARPEVAPGV</sequence>
<comment type="subunit">
    <text evidence="2 8">Tetramer of two alpha and two beta chains.</text>
</comment>
<evidence type="ECO:0000256" key="9">
    <source>
        <dbReference type="RuleBase" id="RU003662"/>
    </source>
</evidence>
<evidence type="ECO:0000256" key="7">
    <source>
        <dbReference type="ARBA" id="ARBA00049047"/>
    </source>
</evidence>
<protein>
    <recommendedName>
        <fullName evidence="8">Tryptophan synthase alpha chain</fullName>
        <ecNumber evidence="8">4.2.1.20</ecNumber>
    </recommendedName>
</protein>
<keyword evidence="6 8" id="KW-0456">Lyase</keyword>
<evidence type="ECO:0000256" key="8">
    <source>
        <dbReference type="HAMAP-Rule" id="MF_00131"/>
    </source>
</evidence>
<dbReference type="InterPro" id="IPR002028">
    <property type="entry name" value="Trp_synthase_suA"/>
</dbReference>
<feature type="active site" description="Proton acceptor" evidence="8">
    <location>
        <position position="48"/>
    </location>
</feature>
<evidence type="ECO:0000256" key="3">
    <source>
        <dbReference type="ARBA" id="ARBA00022605"/>
    </source>
</evidence>
<evidence type="ECO:0000313" key="10">
    <source>
        <dbReference type="EMBL" id="MDQ2586425.1"/>
    </source>
</evidence>
<dbReference type="Pfam" id="PF00290">
    <property type="entry name" value="Trp_syntA"/>
    <property type="match status" value="1"/>
</dbReference>
<dbReference type="InterPro" id="IPR011060">
    <property type="entry name" value="RibuloseP-bd_barrel"/>
</dbReference>
<proteinExistence type="inferred from homology"/>
<evidence type="ECO:0000256" key="4">
    <source>
        <dbReference type="ARBA" id="ARBA00022822"/>
    </source>
</evidence>
<evidence type="ECO:0000256" key="1">
    <source>
        <dbReference type="ARBA" id="ARBA00004733"/>
    </source>
</evidence>